<feature type="domain" description="CCHC-type" evidence="2">
    <location>
        <begin position="146"/>
        <end position="159"/>
    </location>
</feature>
<dbReference type="AlphaFoldDB" id="A0A7I8IEA1"/>
<sequence>MHKKEVVVDFAITFTHIILDLRNLGETMEERKVVWRFLQAMPSKFDALTLSMEQYVDLDKISLDEAIGSLTIHELRLKERESQEEKQALLARVLSKAKFLSEEESSSRGRCRHCGCSKGRGRGHGRSQHPLSIDTRKHFDKSQIQCYNCEKFGHFTYEC</sequence>
<proteinExistence type="predicted"/>
<protein>
    <recommendedName>
        <fullName evidence="2">CCHC-type domain-containing protein</fullName>
    </recommendedName>
</protein>
<dbReference type="EMBL" id="LR743589">
    <property type="protein sequence ID" value="CAA2616438.1"/>
    <property type="molecule type" value="Genomic_DNA"/>
</dbReference>
<reference evidence="3 4" key="1">
    <citation type="submission" date="2019-12" db="EMBL/GenBank/DDBJ databases">
        <authorList>
            <person name="Scholz U."/>
            <person name="Mascher M."/>
            <person name="Fiebig A."/>
        </authorList>
    </citation>
    <scope>NUCLEOTIDE SEQUENCE</scope>
</reference>
<accession>A0A7I8IEA1</accession>
<dbReference type="PROSITE" id="PS50158">
    <property type="entry name" value="ZF_CCHC"/>
    <property type="match status" value="1"/>
</dbReference>
<dbReference type="GO" id="GO:0008270">
    <property type="term" value="F:zinc ion binding"/>
    <property type="evidence" value="ECO:0007669"/>
    <property type="project" value="UniProtKB-KW"/>
</dbReference>
<gene>
    <name evidence="3" type="ORF">SI7747_02002657</name>
</gene>
<name>A0A7I8IEA1_SPIIN</name>
<dbReference type="InterPro" id="IPR001878">
    <property type="entry name" value="Znf_CCHC"/>
</dbReference>
<evidence type="ECO:0000256" key="1">
    <source>
        <dbReference type="PROSITE-ProRule" id="PRU00047"/>
    </source>
</evidence>
<keyword evidence="1" id="KW-0479">Metal-binding</keyword>
<dbReference type="Pfam" id="PF14223">
    <property type="entry name" value="Retrotran_gag_2"/>
    <property type="match status" value="1"/>
</dbReference>
<keyword evidence="1" id="KW-0862">Zinc</keyword>
<keyword evidence="1" id="KW-0863">Zinc-finger</keyword>
<dbReference type="InterPro" id="IPR036875">
    <property type="entry name" value="Znf_CCHC_sf"/>
</dbReference>
<dbReference type="Proteomes" id="UP001189122">
    <property type="component" value="Unassembled WGS sequence"/>
</dbReference>
<organism evidence="3">
    <name type="scientific">Spirodela intermedia</name>
    <name type="common">Intermediate duckweed</name>
    <dbReference type="NCBI Taxonomy" id="51605"/>
    <lineage>
        <taxon>Eukaryota</taxon>
        <taxon>Viridiplantae</taxon>
        <taxon>Streptophyta</taxon>
        <taxon>Embryophyta</taxon>
        <taxon>Tracheophyta</taxon>
        <taxon>Spermatophyta</taxon>
        <taxon>Magnoliopsida</taxon>
        <taxon>Liliopsida</taxon>
        <taxon>Araceae</taxon>
        <taxon>Lemnoideae</taxon>
        <taxon>Spirodela</taxon>
    </lineage>
</organism>
<keyword evidence="4" id="KW-1185">Reference proteome</keyword>
<evidence type="ECO:0000313" key="4">
    <source>
        <dbReference type="Proteomes" id="UP001189122"/>
    </source>
</evidence>
<dbReference type="GO" id="GO:0003676">
    <property type="term" value="F:nucleic acid binding"/>
    <property type="evidence" value="ECO:0007669"/>
    <property type="project" value="InterPro"/>
</dbReference>
<dbReference type="SUPFAM" id="SSF57756">
    <property type="entry name" value="Retrovirus zinc finger-like domains"/>
    <property type="match status" value="1"/>
</dbReference>
<evidence type="ECO:0000259" key="2">
    <source>
        <dbReference type="PROSITE" id="PS50158"/>
    </source>
</evidence>
<dbReference type="EMBL" id="CACRZD030000002">
    <property type="protein sequence ID" value="CAA6656117.1"/>
    <property type="molecule type" value="Genomic_DNA"/>
</dbReference>
<evidence type="ECO:0000313" key="3">
    <source>
        <dbReference type="EMBL" id="CAA2616438.1"/>
    </source>
</evidence>